<name>A0A0D2ECH1_9EURO</name>
<feature type="compositionally biased region" description="Low complexity" evidence="1">
    <location>
        <begin position="57"/>
        <end position="76"/>
    </location>
</feature>
<dbReference type="HOGENOM" id="CLU_1454440_0_0_1"/>
<evidence type="ECO:0000313" key="3">
    <source>
        <dbReference type="Proteomes" id="UP000054342"/>
    </source>
</evidence>
<reference evidence="2 3" key="1">
    <citation type="submission" date="2015-01" db="EMBL/GenBank/DDBJ databases">
        <title>The Genome Sequence of Exophiala xenobiotica CBS118157.</title>
        <authorList>
            <consortium name="The Broad Institute Genomics Platform"/>
            <person name="Cuomo C."/>
            <person name="de Hoog S."/>
            <person name="Gorbushina A."/>
            <person name="Stielow B."/>
            <person name="Teixiera M."/>
            <person name="Abouelleil A."/>
            <person name="Chapman S.B."/>
            <person name="Priest M."/>
            <person name="Young S.K."/>
            <person name="Wortman J."/>
            <person name="Nusbaum C."/>
            <person name="Birren B."/>
        </authorList>
    </citation>
    <scope>NUCLEOTIDE SEQUENCE [LARGE SCALE GENOMIC DNA]</scope>
    <source>
        <strain evidence="2 3">CBS 118157</strain>
    </source>
</reference>
<accession>A0A0D2ECH1</accession>
<dbReference type="EMBL" id="KN847321">
    <property type="protein sequence ID" value="KIW53018.1"/>
    <property type="molecule type" value="Genomic_DNA"/>
</dbReference>
<dbReference type="AlphaFoldDB" id="A0A0D2ECH1"/>
<dbReference type="OrthoDB" id="4161687at2759"/>
<dbReference type="GeneID" id="25330531"/>
<keyword evidence="3" id="KW-1185">Reference proteome</keyword>
<feature type="compositionally biased region" description="Low complexity" evidence="1">
    <location>
        <begin position="33"/>
        <end position="42"/>
    </location>
</feature>
<gene>
    <name evidence="2" type="ORF">PV05_08623</name>
</gene>
<feature type="region of interest" description="Disordered" evidence="1">
    <location>
        <begin position="1"/>
        <end position="90"/>
    </location>
</feature>
<feature type="compositionally biased region" description="Low complexity" evidence="1">
    <location>
        <begin position="11"/>
        <end position="24"/>
    </location>
</feature>
<evidence type="ECO:0000313" key="2">
    <source>
        <dbReference type="EMBL" id="KIW53018.1"/>
    </source>
</evidence>
<feature type="compositionally biased region" description="Basic and acidic residues" evidence="1">
    <location>
        <begin position="43"/>
        <end position="56"/>
    </location>
</feature>
<organism evidence="2 3">
    <name type="scientific">Exophiala xenobiotica</name>
    <dbReference type="NCBI Taxonomy" id="348802"/>
    <lineage>
        <taxon>Eukaryota</taxon>
        <taxon>Fungi</taxon>
        <taxon>Dikarya</taxon>
        <taxon>Ascomycota</taxon>
        <taxon>Pezizomycotina</taxon>
        <taxon>Eurotiomycetes</taxon>
        <taxon>Chaetothyriomycetidae</taxon>
        <taxon>Chaetothyriales</taxon>
        <taxon>Herpotrichiellaceae</taxon>
        <taxon>Exophiala</taxon>
    </lineage>
</organism>
<protein>
    <submittedName>
        <fullName evidence="2">Uncharacterized protein</fullName>
    </submittedName>
</protein>
<evidence type="ECO:0000256" key="1">
    <source>
        <dbReference type="SAM" id="MobiDB-lite"/>
    </source>
</evidence>
<dbReference type="RefSeq" id="XP_013313605.1">
    <property type="nucleotide sequence ID" value="XM_013458151.1"/>
</dbReference>
<dbReference type="Proteomes" id="UP000054342">
    <property type="component" value="Unassembled WGS sequence"/>
</dbReference>
<sequence>MGKLRSPASPPTRATETPTTTFPRMDPPPPYEASASSRSTSAHSHDRLQAHPREGSPQEQHQQQPSPAQPEAQSDSLEMQGPATQQKGQKKAADGCLTFGEGASGCMTYGDHADGCLNYGDYTDGWYVSLAGSSFPFLNVSVDGLVEERILPEPNGGSFLPHGCVRRYYDKKPVGSREGTFTNRIL</sequence>
<proteinExistence type="predicted"/>